<dbReference type="GeneID" id="54423198"/>
<accession>A0A6G1FS84</accession>
<dbReference type="EMBL" id="ML975182">
    <property type="protein sequence ID" value="KAF1808532.1"/>
    <property type="molecule type" value="Genomic_DNA"/>
</dbReference>
<reference evidence="1 3" key="1">
    <citation type="submission" date="2020-01" db="EMBL/GenBank/DDBJ databases">
        <authorList>
            <consortium name="DOE Joint Genome Institute"/>
            <person name="Haridas S."/>
            <person name="Albert R."/>
            <person name="Binder M."/>
            <person name="Bloem J."/>
            <person name="Labutti K."/>
            <person name="Salamov A."/>
            <person name="Andreopoulos B."/>
            <person name="Baker S.E."/>
            <person name="Barry K."/>
            <person name="Bills G."/>
            <person name="Bluhm B.H."/>
            <person name="Cannon C."/>
            <person name="Castanera R."/>
            <person name="Culley D.E."/>
            <person name="Daum C."/>
            <person name="Ezra D."/>
            <person name="Gonzalez J.B."/>
            <person name="Henrissat B."/>
            <person name="Kuo A."/>
            <person name="Liang C."/>
            <person name="Lipzen A."/>
            <person name="Lutzoni F."/>
            <person name="Magnuson J."/>
            <person name="Mondo S."/>
            <person name="Nolan M."/>
            <person name="Ohm R."/>
            <person name="Pangilinan J."/>
            <person name="Park H.-J."/>
            <person name="Ramirez L."/>
            <person name="Alfaro M."/>
            <person name="Sun H."/>
            <person name="Tritt A."/>
            <person name="Yoshinaga Y."/>
            <person name="Zwiers L.-H."/>
            <person name="Turgeon B.G."/>
            <person name="Goodwin S.B."/>
            <person name="Spatafora J.W."/>
            <person name="Crous P.W."/>
            <person name="Grigoriev I.V."/>
        </authorList>
    </citation>
    <scope>NUCLEOTIDE SEQUENCE</scope>
    <source>
        <strain evidence="1 3">CBS 781.70</strain>
    </source>
</reference>
<evidence type="ECO:0000313" key="1">
    <source>
        <dbReference type="EMBL" id="KAF1808532.1"/>
    </source>
</evidence>
<gene>
    <name evidence="1 3" type="ORF">P152DRAFT_509776</name>
</gene>
<protein>
    <submittedName>
        <fullName evidence="1 3">Uncharacterized protein</fullName>
    </submittedName>
</protein>
<reference evidence="3" key="2">
    <citation type="submission" date="2020-04" db="EMBL/GenBank/DDBJ databases">
        <authorList>
            <consortium name="NCBI Genome Project"/>
        </authorList>
    </citation>
    <scope>NUCLEOTIDE SEQUENCE</scope>
    <source>
        <strain evidence="3">CBS 781.70</strain>
    </source>
</reference>
<dbReference type="OrthoDB" id="5235678at2759"/>
<evidence type="ECO:0000313" key="2">
    <source>
        <dbReference type="Proteomes" id="UP000504638"/>
    </source>
</evidence>
<proteinExistence type="predicted"/>
<dbReference type="RefSeq" id="XP_033530163.1">
    <property type="nucleotide sequence ID" value="XM_033682628.1"/>
</dbReference>
<name>A0A6G1FS84_9PEZI</name>
<evidence type="ECO:0000313" key="3">
    <source>
        <dbReference type="RefSeq" id="XP_033530163.1"/>
    </source>
</evidence>
<sequence>MYRASQLINTMTTVTGKAIAVAYVTKTDVWERPFLHQSTQDEFVEVAEKYKDDLKPETAKVAMKEAEHPSTNDPTQHYSAFELDKDGNVIASKHYYK</sequence>
<dbReference type="AlphaFoldDB" id="A0A6G1FS84"/>
<keyword evidence="2" id="KW-1185">Reference proteome</keyword>
<reference evidence="3" key="3">
    <citation type="submission" date="2025-04" db="UniProtKB">
        <authorList>
            <consortium name="RefSeq"/>
        </authorList>
    </citation>
    <scope>IDENTIFICATION</scope>
    <source>
        <strain evidence="3">CBS 781.70</strain>
    </source>
</reference>
<dbReference type="Proteomes" id="UP000504638">
    <property type="component" value="Unplaced"/>
</dbReference>
<organism evidence="1">
    <name type="scientific">Eremomyces bilateralis CBS 781.70</name>
    <dbReference type="NCBI Taxonomy" id="1392243"/>
    <lineage>
        <taxon>Eukaryota</taxon>
        <taxon>Fungi</taxon>
        <taxon>Dikarya</taxon>
        <taxon>Ascomycota</taxon>
        <taxon>Pezizomycotina</taxon>
        <taxon>Dothideomycetes</taxon>
        <taxon>Dothideomycetes incertae sedis</taxon>
        <taxon>Eremomycetales</taxon>
        <taxon>Eremomycetaceae</taxon>
        <taxon>Eremomyces</taxon>
    </lineage>
</organism>